<dbReference type="CDD" id="cd18919">
    <property type="entry name" value="bHLH_AtBPE_like"/>
    <property type="match status" value="1"/>
</dbReference>
<name>A0AA86TGX1_9FABA</name>
<feature type="repeat" description="PPR" evidence="7">
    <location>
        <begin position="842"/>
        <end position="876"/>
    </location>
</feature>
<dbReference type="Pfam" id="PF00010">
    <property type="entry name" value="HLH"/>
    <property type="match status" value="1"/>
</dbReference>
<feature type="region of interest" description="Disordered" evidence="8">
    <location>
        <begin position="43"/>
        <end position="64"/>
    </location>
</feature>
<dbReference type="GO" id="GO:0005634">
    <property type="term" value="C:nucleus"/>
    <property type="evidence" value="ECO:0007669"/>
    <property type="project" value="UniProtKB-SubCell"/>
</dbReference>
<protein>
    <recommendedName>
        <fullName evidence="9">BHLH domain-containing protein</fullName>
    </recommendedName>
</protein>
<evidence type="ECO:0000256" key="6">
    <source>
        <dbReference type="ARBA" id="ARBA00061659"/>
    </source>
</evidence>
<comment type="similarity">
    <text evidence="6">Belongs to the PPR family. PCMP-E subfamily.</text>
</comment>
<feature type="compositionally biased region" description="Low complexity" evidence="8">
    <location>
        <begin position="96"/>
        <end position="105"/>
    </location>
</feature>
<dbReference type="FunFam" id="1.25.40.10:FF:000277">
    <property type="entry name" value="Pentatricopeptide repeat-containing protein, mitochondrial"/>
    <property type="match status" value="1"/>
</dbReference>
<dbReference type="PROSITE" id="PS51375">
    <property type="entry name" value="PPR"/>
    <property type="match status" value="4"/>
</dbReference>
<evidence type="ECO:0000256" key="3">
    <source>
        <dbReference type="ARBA" id="ARBA00023015"/>
    </source>
</evidence>
<evidence type="ECO:0000256" key="7">
    <source>
        <dbReference type="PROSITE-ProRule" id="PRU00708"/>
    </source>
</evidence>
<dbReference type="InterPro" id="IPR046848">
    <property type="entry name" value="E_motif"/>
</dbReference>
<dbReference type="InterPro" id="IPR046960">
    <property type="entry name" value="PPR_At4g14850-like_plant"/>
</dbReference>
<dbReference type="PANTHER" id="PTHR24015">
    <property type="entry name" value="OS07G0578800 PROTEIN-RELATED"/>
    <property type="match status" value="1"/>
</dbReference>
<dbReference type="FunFam" id="4.10.280.10:FF:000042">
    <property type="entry name" value="transcription factor bHLH48-like isoform X1"/>
    <property type="match status" value="1"/>
</dbReference>
<evidence type="ECO:0000256" key="1">
    <source>
        <dbReference type="ARBA" id="ARBA00004123"/>
    </source>
</evidence>
<dbReference type="GO" id="GO:0005737">
    <property type="term" value="C:cytoplasm"/>
    <property type="evidence" value="ECO:0007669"/>
    <property type="project" value="UniProtKB-ARBA"/>
</dbReference>
<keyword evidence="2" id="KW-0677">Repeat</keyword>
<dbReference type="SUPFAM" id="SSF47459">
    <property type="entry name" value="HLH, helix-loop-helix DNA-binding domain"/>
    <property type="match status" value="1"/>
</dbReference>
<evidence type="ECO:0000313" key="11">
    <source>
        <dbReference type="Proteomes" id="UP001189624"/>
    </source>
</evidence>
<feature type="compositionally biased region" description="Basic residues" evidence="8">
    <location>
        <begin position="141"/>
        <end position="158"/>
    </location>
</feature>
<keyword evidence="3" id="KW-0805">Transcription regulation</keyword>
<gene>
    <name evidence="10" type="ORF">AYBTSS11_LOCUS21211</name>
</gene>
<feature type="region of interest" description="Disordered" evidence="8">
    <location>
        <begin position="94"/>
        <end position="168"/>
    </location>
</feature>
<sequence>MEQTTLEAIQFNEEIQGIMAPAPETASSFTALLELPPTQAVELLHSPERAGKPPRHNPKPYPLTSVASASAANLTFPSNAALIERAARFSVFAGENSNSNTNSNSPEVKRELPETDSNPSSTQGGGSASDPPLENKDAKGLKRKEREKKVKASSKKSKSVVADESSGDGEKLPYVHVRVRRGQATDSHSLAERARREKINARMKLLQELVPGCNKISGTALVLDKIINHVQSLQHEVEILSMKLAAVNPVIDFNLDSLLATEGVSPVGCNFPPTVAPVVWPETPQNGNRQQYQQPWQFDAFHQSIWGREEDNTNFMTPENSLLSYDSSANSVEDGALKAYKGGGTITFCRRARKSSPLLYQLNNPRDGEMYSGSLPHLRQTAWPLLKEAHASLIVSNSLLCTATASKILSLYAQFRDLDSVLGVFRTRPEDAPRTMMWNLIMRSHVDLGLFDSALFLYKKMRQKGVPHDGFTLPLVNRALSSMRVDVVYGKMIHCVATQMGLDGDLYFCNTMIDVLVKCGCVGCARRVFDEMSQRDVVSWTLMIAGYGSERLVCMAFDLFNKMRMELEPNSVTLIVMLQACCASIKLSEGTQVHGCVLKSGLLMDWSVKNSVLRMYGSKGSTKEVELLFGEVTMEDVVSWNILISFYYSEGDTIRVAGLLKEIQSLEVHLWNIETLTLVISAFAKSGSLFEGEGMHCLVIKTGFSDDVLLTSLLDFYAKCGKLETSVQLFSEIRSKSNITWGAMMSGFIQNGSFMEAIVLFQQMQAEDLYIVPEIWRNLLDAYANLGALKLGRVVHGYLIKNLFNGPIKNSAHLETSILNMYLRGGSMSSAKKCFDIMPVKDVVAWTTMIEGLGSHGFCFDALKYFNLMIEQRVQPNSVTFLSLLSACSHSGLVSEGCNIYHSMKWGCGIEPALDHHTCIVDLFGRCGMLEEALAIILKMVILPDSRMWNALLAASRVYGNKKFGEYAAQRLLELEPDNAGFYTLLSNVKASVGRWDEVEELRRVMSERDLKKKPGWSCIEVTGFIHGFVSGDKSHPEAEEIYEALGRLSIVTQDLG</sequence>
<dbReference type="Gene3D" id="1.25.40.10">
    <property type="entry name" value="Tetratricopeptide repeat domain"/>
    <property type="match status" value="5"/>
</dbReference>
<dbReference type="PANTHER" id="PTHR24015:SF548">
    <property type="entry name" value="OS08G0340900 PROTEIN"/>
    <property type="match status" value="1"/>
</dbReference>
<keyword evidence="5" id="KW-0539">Nucleus</keyword>
<evidence type="ECO:0000313" key="10">
    <source>
        <dbReference type="EMBL" id="CAJ1967494.1"/>
    </source>
</evidence>
<organism evidence="10 11">
    <name type="scientific">Sphenostylis stenocarpa</name>
    <dbReference type="NCBI Taxonomy" id="92480"/>
    <lineage>
        <taxon>Eukaryota</taxon>
        <taxon>Viridiplantae</taxon>
        <taxon>Streptophyta</taxon>
        <taxon>Embryophyta</taxon>
        <taxon>Tracheophyta</taxon>
        <taxon>Spermatophyta</taxon>
        <taxon>Magnoliopsida</taxon>
        <taxon>eudicotyledons</taxon>
        <taxon>Gunneridae</taxon>
        <taxon>Pentapetalae</taxon>
        <taxon>rosids</taxon>
        <taxon>fabids</taxon>
        <taxon>Fabales</taxon>
        <taxon>Fabaceae</taxon>
        <taxon>Papilionoideae</taxon>
        <taxon>50 kb inversion clade</taxon>
        <taxon>NPAAA clade</taxon>
        <taxon>indigoferoid/millettioid clade</taxon>
        <taxon>Phaseoleae</taxon>
        <taxon>Sphenostylis</taxon>
    </lineage>
</organism>
<accession>A0AA86TGX1</accession>
<dbReference type="GO" id="GO:0046983">
    <property type="term" value="F:protein dimerization activity"/>
    <property type="evidence" value="ECO:0007669"/>
    <property type="project" value="InterPro"/>
</dbReference>
<dbReference type="GO" id="GO:0003723">
    <property type="term" value="F:RNA binding"/>
    <property type="evidence" value="ECO:0007669"/>
    <property type="project" value="InterPro"/>
</dbReference>
<dbReference type="Gene3D" id="4.10.280.10">
    <property type="entry name" value="Helix-loop-helix DNA-binding domain"/>
    <property type="match status" value="1"/>
</dbReference>
<evidence type="ECO:0000256" key="5">
    <source>
        <dbReference type="ARBA" id="ARBA00023242"/>
    </source>
</evidence>
<dbReference type="InterPro" id="IPR011990">
    <property type="entry name" value="TPR-like_helical_dom_sf"/>
</dbReference>
<proteinExistence type="inferred from homology"/>
<dbReference type="Pfam" id="PF20430">
    <property type="entry name" value="Eplus_motif"/>
    <property type="match status" value="1"/>
</dbReference>
<dbReference type="Proteomes" id="UP001189624">
    <property type="component" value="Chromosome 7"/>
</dbReference>
<evidence type="ECO:0000256" key="4">
    <source>
        <dbReference type="ARBA" id="ARBA00023163"/>
    </source>
</evidence>
<dbReference type="InterPro" id="IPR011598">
    <property type="entry name" value="bHLH_dom"/>
</dbReference>
<dbReference type="NCBIfam" id="TIGR00756">
    <property type="entry name" value="PPR"/>
    <property type="match status" value="4"/>
</dbReference>
<comment type="subcellular location">
    <subcellularLocation>
        <location evidence="1">Nucleus</location>
    </subcellularLocation>
</comment>
<reference evidence="10" key="1">
    <citation type="submission" date="2023-10" db="EMBL/GenBank/DDBJ databases">
        <authorList>
            <person name="Domelevo Entfellner J.-B."/>
        </authorList>
    </citation>
    <scope>NUCLEOTIDE SEQUENCE</scope>
</reference>
<evidence type="ECO:0000259" key="9">
    <source>
        <dbReference type="PROSITE" id="PS50888"/>
    </source>
</evidence>
<feature type="domain" description="BHLH" evidence="9">
    <location>
        <begin position="183"/>
        <end position="233"/>
    </location>
</feature>
<keyword evidence="11" id="KW-1185">Reference proteome</keyword>
<dbReference type="Pfam" id="PF01535">
    <property type="entry name" value="PPR"/>
    <property type="match status" value="5"/>
</dbReference>
<dbReference type="PROSITE" id="PS50888">
    <property type="entry name" value="BHLH"/>
    <property type="match status" value="1"/>
</dbReference>
<dbReference type="Pfam" id="PF13041">
    <property type="entry name" value="PPR_2"/>
    <property type="match status" value="2"/>
</dbReference>
<keyword evidence="4" id="KW-0804">Transcription</keyword>
<dbReference type="Gramene" id="rna-AYBTSS11_LOCUS21211">
    <property type="protein sequence ID" value="CAJ1967494.1"/>
    <property type="gene ID" value="gene-AYBTSS11_LOCUS21211"/>
</dbReference>
<evidence type="ECO:0000256" key="8">
    <source>
        <dbReference type="SAM" id="MobiDB-lite"/>
    </source>
</evidence>
<dbReference type="FunFam" id="1.25.40.10:FF:000344">
    <property type="entry name" value="Pentatricopeptide repeat-containing protein"/>
    <property type="match status" value="1"/>
</dbReference>
<evidence type="ECO:0000256" key="2">
    <source>
        <dbReference type="ARBA" id="ARBA00022737"/>
    </source>
</evidence>
<dbReference type="InterPro" id="IPR046849">
    <property type="entry name" value="E2_motif"/>
</dbReference>
<dbReference type="EMBL" id="OY731404">
    <property type="protein sequence ID" value="CAJ1967494.1"/>
    <property type="molecule type" value="Genomic_DNA"/>
</dbReference>
<feature type="repeat" description="PPR" evidence="7">
    <location>
        <begin position="505"/>
        <end position="539"/>
    </location>
</feature>
<dbReference type="GO" id="GO:0016556">
    <property type="term" value="P:mRNA modification"/>
    <property type="evidence" value="ECO:0007669"/>
    <property type="project" value="UniProtKB-ARBA"/>
</dbReference>
<feature type="repeat" description="PPR" evidence="7">
    <location>
        <begin position="434"/>
        <end position="468"/>
    </location>
</feature>
<dbReference type="SMART" id="SM00353">
    <property type="entry name" value="HLH"/>
    <property type="match status" value="1"/>
</dbReference>
<dbReference type="InterPro" id="IPR036638">
    <property type="entry name" value="HLH_DNA-bd_sf"/>
</dbReference>
<dbReference type="InterPro" id="IPR002885">
    <property type="entry name" value="PPR_rpt"/>
</dbReference>
<dbReference type="AlphaFoldDB" id="A0AA86TGX1"/>
<dbReference type="Pfam" id="PF20431">
    <property type="entry name" value="E_motif"/>
    <property type="match status" value="1"/>
</dbReference>
<feature type="repeat" description="PPR" evidence="7">
    <location>
        <begin position="737"/>
        <end position="771"/>
    </location>
</feature>